<feature type="region of interest" description="Disordered" evidence="2">
    <location>
        <begin position="1202"/>
        <end position="1244"/>
    </location>
</feature>
<dbReference type="PANTHER" id="PTHR40094:SF1">
    <property type="entry name" value="UBIQUITIN DOMAIN-CONTAINING PROTEIN"/>
    <property type="match status" value="1"/>
</dbReference>
<dbReference type="InterPro" id="IPR002890">
    <property type="entry name" value="MG2"/>
</dbReference>
<dbReference type="InterPro" id="IPR008930">
    <property type="entry name" value="Terpenoid_cyclase/PrenylTrfase"/>
</dbReference>
<feature type="compositionally biased region" description="Pro residues" evidence="2">
    <location>
        <begin position="1203"/>
        <end position="1216"/>
    </location>
</feature>
<dbReference type="PANTHER" id="PTHR40094">
    <property type="entry name" value="ALPHA-2-MACROGLOBULIN HOMOLOG"/>
    <property type="match status" value="1"/>
</dbReference>
<dbReference type="InterPro" id="IPR051802">
    <property type="entry name" value="YfhM-like"/>
</dbReference>
<dbReference type="Proteomes" id="UP000000488">
    <property type="component" value="Chromosome"/>
</dbReference>
<evidence type="ECO:0000259" key="4">
    <source>
        <dbReference type="SMART" id="SM01360"/>
    </source>
</evidence>
<evidence type="ECO:0000313" key="6">
    <source>
        <dbReference type="Proteomes" id="UP000000488"/>
    </source>
</evidence>
<dbReference type="Pfam" id="PF17973">
    <property type="entry name" value="bMG10"/>
    <property type="match status" value="1"/>
</dbReference>
<name>F8CK39_MYXFH</name>
<dbReference type="InterPro" id="IPR001599">
    <property type="entry name" value="Macroglobln_a2"/>
</dbReference>
<dbReference type="EMBL" id="CP002830">
    <property type="protein sequence ID" value="AEI66415.1"/>
    <property type="molecule type" value="Genomic_DNA"/>
</dbReference>
<proteinExistence type="inferred from homology"/>
<dbReference type="GO" id="GO:0004866">
    <property type="term" value="F:endopeptidase inhibitor activity"/>
    <property type="evidence" value="ECO:0007669"/>
    <property type="project" value="InterPro"/>
</dbReference>
<accession>F8CK39</accession>
<sequence length="2017" mass="223275">MHRTPWTRAPLLRFWLLSLLLLASPVLGQGKAPPSWKAIEAMVDAQKLEAAAQASEARLTRARAQASEADWTRALVRTVQLRTALHGHETAVRFLREQPWPKGVLHRATLNLFYASALVTYAQVHGWEVRQREAVASTGPVDLKSWTYEEILTEAQRAYEEVWKQRQQLGGEPLKALAEYVKPNTYPVGLRSTVRDAVSYLRVALLADSSHWRPEQANEVYRLDLGALLEGTPTAALADPGVHPLVKVAAVLGDLEAWHQAAGRRESVLEARLQRYAVLHQHFTDKEDRARIRQHLAAFLPAFRDASWSTMGQAQLAELEHAADHAVKAHALAKACAATHPKSKGAQRCQALVSAIEAPEFSMGTLSSDGPRRRSIEVTHRNVSTLHFRAYAFDLEKRLTRVDDYNVLPEGEKLRALVKSQRAVATWSVPLPKTEDFREHRTFVTPPLTARGTYIITASAHEDYRATGNRIVAVYLTVTPWVLITRGVGGRLLEVRVVDGDTGQPVPKVPLRLIRMDYQRGFSEAARGTSGADGMASFDSVPGEGYRNFILVAGRGRDALMHPGHIPFYKRHEPGDRQSSLVFTDRAVYRPQQKVQWKAVAYSGRGEQARYQTLPNHPLHVTLVDPNYQVVESREVRTNDFGSAAGEFTIPTGRMLGAWAVRVSAGGTARIRVEEYKRPTFEVTLKDAKAPLRLNRPATFHGEARYYFGMPVTSGAVRWRAFREPVLPWWWWGRAHAGARERQVVATGTSPLGADGGFTIGFTPEADERSAATPGLTWRYRIEADATDEGGETRSASRAFRLGFVAVETRVDLETGFAREGTPAEVRLTRATLDGAPQPGPGTWRLVALKQPAQPLLPADEPQGLPEYKDPEARFTPTPGDSLRPRWFGTWSPDSAIRGWADGEERAKGAVEHDAEGVAVLKLPPLKPGAYRLHYETKDAFGQTYTVGRELLVAGRSTPLAVPAALAAERETVRVGEVARLLAVSGFQGQPLLLDLYQGERRVWRRELTGGRSSTVVEVPVTAELRGGFTVVLSTVRDYQYISLSKSLFVPWDDKELKLEFATFRDTLRPGAKETWRVTVRGPKGAKVEAGTAELLAYMYDQSLDLFAKQNPPSVASLYPQRHAYLNVNPSVGLSDTRWVVNDRYGEVAGWKRPEPDTLRFEDGWGLGGPGRRRSRQMLRGGSFGGAREAANRAAAPLAVAAPPAPAAPPPPPPSPAEGSAQSGAVTEARKDGGPGRGAASPEAAEGLRSNFAETAFWLPQVLTGADGSATLEFTVPDSVTAWSVWVHALTRDLKGGSLQRTSRSVKELMVRPYVPRFLREGDRAVLEVMVNNAGAQPMQGTLMLDIVDPDSRKSMLADFGVQQASQAFNVAAGKGTRLRFPLTTPTRVGTVAFRVEARTASHSDGELRPLPLLPGRMHLAQSRFVTLKGKDSKAMTFEDLRAGGDSTRVNEQLVVTVDTQLFYSALQALPYLVNYPYECTEQTLNRFVSTGILSSLYGQYPSVARMAKQLSERSTPLETWDSVDPNRKMALEETPWLELARGGAGPEAGLVKVLDPKVAAAERTSALAKLRKAQTSSGGFPWWPGGPPSPYMTLYIVHGLSRAMEFGVEVPPEITRAAWGYLARHFREEYATKLMKEGRGWEFLTFLNYTASAYPNARYTGDALTAAERERMLAFSYKHWKQHSPYLKGYLALTLKRVGRAADARRVWESVMDSAKTSAELGTYWAPEDRSWLWYNDTTETHAFALRTLTELNPKDARREGLVQWLLLDKKLNHWKSTRATAESLYALVKYLQAEGALGVREDAQVTVGPRVVRMSFSPDEYTGKKNQVVVPGPELDPATMSSVVVEKTTPGFAFASATWHFSTEKLPDSERGDFFQVSRRYFLRERQGREATLVPLAEGAVVLPGDEVEVQLSLRAKHAAEYVHLRDPRAAGLESENVQSRHRWDLGIAWYEETRDSGTNFFFERLPAGEYTFKYRLRANMGGQFKVGPATVQSMYAPEFTAYSAGNVLTVGAAK</sequence>
<dbReference type="eggNOG" id="COG2373">
    <property type="taxonomic scope" value="Bacteria"/>
</dbReference>
<dbReference type="SUPFAM" id="SSF48239">
    <property type="entry name" value="Terpenoid cyclases/Protein prenyltransferases"/>
    <property type="match status" value="1"/>
</dbReference>
<gene>
    <name evidence="5" type="ordered locus">LILAB_22600</name>
</gene>
<comment type="similarity">
    <text evidence="1">Belongs to the protease inhibitor I39 (alpha-2-macroglobulin) family. Bacterial alpha-2-macroglobulin subfamily.</text>
</comment>
<feature type="region of interest" description="Disordered" evidence="2">
    <location>
        <begin position="1155"/>
        <end position="1187"/>
    </location>
</feature>
<dbReference type="SMART" id="SM01360">
    <property type="entry name" value="A2M"/>
    <property type="match status" value="1"/>
</dbReference>
<feature type="domain" description="Alpha-2-macroglobulin bait region" evidence="3">
    <location>
        <begin position="964"/>
        <end position="1107"/>
    </location>
</feature>
<dbReference type="STRING" id="483219.LILAB_22600"/>
<reference evidence="5 6" key="1">
    <citation type="journal article" date="2011" name="J. Bacteriol.">
        <title>Genome sequence of the halotolerant marine bacterium Myxococcus fulvus HW-1.</title>
        <authorList>
            <person name="Li Z.F."/>
            <person name="Li X."/>
            <person name="Liu H."/>
            <person name="Liu X."/>
            <person name="Han K."/>
            <person name="Wu Z.H."/>
            <person name="Hu W."/>
            <person name="Li F.F."/>
            <person name="Li Y.Z."/>
        </authorList>
    </citation>
    <scope>NUCLEOTIDE SEQUENCE [LARGE SCALE GENOMIC DNA]</scope>
    <source>
        <strain evidence="6">ATCC BAA-855 / HW-1</strain>
    </source>
</reference>
<dbReference type="Pfam" id="PF01835">
    <property type="entry name" value="MG2"/>
    <property type="match status" value="1"/>
</dbReference>
<evidence type="ECO:0000256" key="2">
    <source>
        <dbReference type="SAM" id="MobiDB-lite"/>
    </source>
</evidence>
<dbReference type="Pfam" id="PF00207">
    <property type="entry name" value="A2M"/>
    <property type="match status" value="1"/>
</dbReference>
<evidence type="ECO:0000256" key="1">
    <source>
        <dbReference type="ARBA" id="ARBA00010556"/>
    </source>
</evidence>
<dbReference type="KEGG" id="mfu:LILAB_22600"/>
<dbReference type="InterPro" id="IPR041246">
    <property type="entry name" value="Bact_MG10"/>
</dbReference>
<dbReference type="Pfam" id="PF07703">
    <property type="entry name" value="A2M_BRD"/>
    <property type="match status" value="1"/>
</dbReference>
<feature type="domain" description="Alpha-2-macroglobulin" evidence="4">
    <location>
        <begin position="1255"/>
        <end position="1345"/>
    </location>
</feature>
<evidence type="ECO:0000313" key="5">
    <source>
        <dbReference type="EMBL" id="AEI66415.1"/>
    </source>
</evidence>
<dbReference type="HOGENOM" id="CLU_001849_0_0_7"/>
<protein>
    <recommendedName>
        <fullName evidence="7">Alpha-2-macroglobulin domain-containing protein</fullName>
    </recommendedName>
</protein>
<dbReference type="Gene3D" id="2.20.130.20">
    <property type="match status" value="1"/>
</dbReference>
<dbReference type="Gene3D" id="1.50.10.20">
    <property type="match status" value="1"/>
</dbReference>
<dbReference type="SMART" id="SM01359">
    <property type="entry name" value="A2M_N_2"/>
    <property type="match status" value="1"/>
</dbReference>
<dbReference type="InterPro" id="IPR011625">
    <property type="entry name" value="A2M_N_BRD"/>
</dbReference>
<organism evidence="5 6">
    <name type="scientific">Myxococcus fulvus (strain ATCC BAA-855 / HW-1)</name>
    <dbReference type="NCBI Taxonomy" id="483219"/>
    <lineage>
        <taxon>Bacteria</taxon>
        <taxon>Pseudomonadati</taxon>
        <taxon>Myxococcota</taxon>
        <taxon>Myxococcia</taxon>
        <taxon>Myxococcales</taxon>
        <taxon>Cystobacterineae</taxon>
        <taxon>Myxococcaceae</taxon>
        <taxon>Myxococcus</taxon>
    </lineage>
</organism>
<dbReference type="Gene3D" id="2.60.40.1930">
    <property type="match status" value="1"/>
</dbReference>
<evidence type="ECO:0000259" key="3">
    <source>
        <dbReference type="SMART" id="SM01359"/>
    </source>
</evidence>
<evidence type="ECO:0008006" key="7">
    <source>
        <dbReference type="Google" id="ProtNLM"/>
    </source>
</evidence>